<dbReference type="SUPFAM" id="SSF56300">
    <property type="entry name" value="Metallo-dependent phosphatases"/>
    <property type="match status" value="1"/>
</dbReference>
<proteinExistence type="predicted"/>
<accession>A0A843TSZ4</accession>
<sequence>MVLKFSDVVDCVCRACNGELHIVDLGFYQKPIKGCIKLMLSNLASSYRVLLTHIPLYRPDGTACGPYRSSPIINQRVSRSGSDKGIRYQNYLTEETSKQLLELIKPMLVLSGHDHDQCTVTHSTSFGPVTEVSL</sequence>
<name>A0A843TSZ4_COLES</name>
<dbReference type="InterPro" id="IPR033308">
    <property type="entry name" value="PGAP5/Cdc1/Ted1"/>
</dbReference>
<gene>
    <name evidence="2" type="ORF">Taro_003777</name>
</gene>
<protein>
    <recommendedName>
        <fullName evidence="4">Calcineurin-like phosphoesterase domain-containing protein</fullName>
    </recommendedName>
</protein>
<dbReference type="InterPro" id="IPR029052">
    <property type="entry name" value="Metallo-depent_PP-like"/>
</dbReference>
<evidence type="ECO:0000313" key="2">
    <source>
        <dbReference type="EMBL" id="MQL71489.1"/>
    </source>
</evidence>
<dbReference type="Proteomes" id="UP000652761">
    <property type="component" value="Unassembled WGS sequence"/>
</dbReference>
<dbReference type="GO" id="GO:0005783">
    <property type="term" value="C:endoplasmic reticulum"/>
    <property type="evidence" value="ECO:0007669"/>
    <property type="project" value="TreeGrafter"/>
</dbReference>
<evidence type="ECO:0008006" key="4">
    <source>
        <dbReference type="Google" id="ProtNLM"/>
    </source>
</evidence>
<evidence type="ECO:0000256" key="1">
    <source>
        <dbReference type="ARBA" id="ARBA00023136"/>
    </source>
</evidence>
<dbReference type="EMBL" id="NMUH01000099">
    <property type="protein sequence ID" value="MQL71489.1"/>
    <property type="molecule type" value="Genomic_DNA"/>
</dbReference>
<dbReference type="PANTHER" id="PTHR13315:SF4">
    <property type="entry name" value="METALLOPHOSPHOESTERASE, ISOFORM E"/>
    <property type="match status" value="1"/>
</dbReference>
<dbReference type="GO" id="GO:0016020">
    <property type="term" value="C:membrane"/>
    <property type="evidence" value="ECO:0007669"/>
    <property type="project" value="GOC"/>
</dbReference>
<comment type="caution">
    <text evidence="2">The sequence shown here is derived from an EMBL/GenBank/DDBJ whole genome shotgun (WGS) entry which is preliminary data.</text>
</comment>
<keyword evidence="1" id="KW-0472">Membrane</keyword>
<keyword evidence="3" id="KW-1185">Reference proteome</keyword>
<dbReference type="GO" id="GO:0006506">
    <property type="term" value="P:GPI anchor biosynthetic process"/>
    <property type="evidence" value="ECO:0007669"/>
    <property type="project" value="InterPro"/>
</dbReference>
<reference evidence="2" key="1">
    <citation type="submission" date="2017-07" db="EMBL/GenBank/DDBJ databases">
        <title>Taro Niue Genome Assembly and Annotation.</title>
        <authorList>
            <person name="Atibalentja N."/>
            <person name="Keating K."/>
            <person name="Fields C.J."/>
        </authorList>
    </citation>
    <scope>NUCLEOTIDE SEQUENCE</scope>
    <source>
        <strain evidence="2">Niue_2</strain>
        <tissue evidence="2">Leaf</tissue>
    </source>
</reference>
<dbReference type="PANTHER" id="PTHR13315">
    <property type="entry name" value="METALLO PHOSPHOESTERASE RELATED"/>
    <property type="match status" value="1"/>
</dbReference>
<dbReference type="AlphaFoldDB" id="A0A843TSZ4"/>
<dbReference type="OrthoDB" id="5977743at2759"/>
<organism evidence="2 3">
    <name type="scientific">Colocasia esculenta</name>
    <name type="common">Wild taro</name>
    <name type="synonym">Arum esculentum</name>
    <dbReference type="NCBI Taxonomy" id="4460"/>
    <lineage>
        <taxon>Eukaryota</taxon>
        <taxon>Viridiplantae</taxon>
        <taxon>Streptophyta</taxon>
        <taxon>Embryophyta</taxon>
        <taxon>Tracheophyta</taxon>
        <taxon>Spermatophyta</taxon>
        <taxon>Magnoliopsida</taxon>
        <taxon>Liliopsida</taxon>
        <taxon>Araceae</taxon>
        <taxon>Aroideae</taxon>
        <taxon>Colocasieae</taxon>
        <taxon>Colocasia</taxon>
    </lineage>
</organism>
<evidence type="ECO:0000313" key="3">
    <source>
        <dbReference type="Proteomes" id="UP000652761"/>
    </source>
</evidence>